<proteinExistence type="predicted"/>
<dbReference type="Proteomes" id="UP000326877">
    <property type="component" value="Unassembled WGS sequence"/>
</dbReference>
<organism evidence="1">
    <name type="scientific">Petromyces alliaceus</name>
    <name type="common">Aspergillus alliaceus</name>
    <dbReference type="NCBI Taxonomy" id="209559"/>
    <lineage>
        <taxon>Eukaryota</taxon>
        <taxon>Fungi</taxon>
        <taxon>Dikarya</taxon>
        <taxon>Ascomycota</taxon>
        <taxon>Pezizomycotina</taxon>
        <taxon>Eurotiomycetes</taxon>
        <taxon>Eurotiomycetidae</taxon>
        <taxon>Eurotiales</taxon>
        <taxon>Aspergillaceae</taxon>
        <taxon>Aspergillus</taxon>
        <taxon>Aspergillus subgen. Circumdati</taxon>
    </lineage>
</organism>
<sequence length="54" mass="6258">MWVAELESRFLKHPEYLQITINGVYQIPRSRSLVHQTVGVEGNISIAYGTRRRS</sequence>
<dbReference type="OrthoDB" id="542013at2759"/>
<protein>
    <submittedName>
        <fullName evidence="1">Uncharacterized protein</fullName>
    </submittedName>
</protein>
<evidence type="ECO:0000313" key="1">
    <source>
        <dbReference type="EMBL" id="KAE8395012.1"/>
    </source>
</evidence>
<name>A0A5N7CLA4_PETAA</name>
<accession>A0A5N7CLA4</accession>
<dbReference type="AlphaFoldDB" id="A0A5N7CLA4"/>
<gene>
    <name evidence="1" type="ORF">BDV23DRAFT_146022</name>
</gene>
<reference evidence="1" key="1">
    <citation type="submission" date="2019-04" db="EMBL/GenBank/DDBJ databases">
        <title>Friends and foes A comparative genomics studyof 23 Aspergillus species from section Flavi.</title>
        <authorList>
            <consortium name="DOE Joint Genome Institute"/>
            <person name="Kjaerbolling I."/>
            <person name="Vesth T."/>
            <person name="Frisvad J.C."/>
            <person name="Nybo J.L."/>
            <person name="Theobald S."/>
            <person name="Kildgaard S."/>
            <person name="Isbrandt T."/>
            <person name="Kuo A."/>
            <person name="Sato A."/>
            <person name="Lyhne E.K."/>
            <person name="Kogle M.E."/>
            <person name="Wiebenga A."/>
            <person name="Kun R.S."/>
            <person name="Lubbers R.J."/>
            <person name="Makela M.R."/>
            <person name="Barry K."/>
            <person name="Chovatia M."/>
            <person name="Clum A."/>
            <person name="Daum C."/>
            <person name="Haridas S."/>
            <person name="He G."/>
            <person name="LaButti K."/>
            <person name="Lipzen A."/>
            <person name="Mondo S."/>
            <person name="Riley R."/>
            <person name="Salamov A."/>
            <person name="Simmons B.A."/>
            <person name="Magnuson J.K."/>
            <person name="Henrissat B."/>
            <person name="Mortensen U.H."/>
            <person name="Larsen T.O."/>
            <person name="Devries R.P."/>
            <person name="Grigoriev I.V."/>
            <person name="Machida M."/>
            <person name="Baker S.E."/>
            <person name="Andersen M.R."/>
        </authorList>
    </citation>
    <scope>NUCLEOTIDE SEQUENCE [LARGE SCALE GENOMIC DNA]</scope>
    <source>
        <strain evidence="1">IBT 14317</strain>
    </source>
</reference>
<dbReference type="EMBL" id="ML735220">
    <property type="protein sequence ID" value="KAE8395012.1"/>
    <property type="molecule type" value="Genomic_DNA"/>
</dbReference>